<dbReference type="PROSITE" id="PS50137">
    <property type="entry name" value="DS_RBD"/>
    <property type="match status" value="2"/>
</dbReference>
<accession>A0A5J5CDJ9</accession>
<dbReference type="GO" id="GO:0035197">
    <property type="term" value="F:siRNA binding"/>
    <property type="evidence" value="ECO:0007669"/>
    <property type="project" value="TreeGrafter"/>
</dbReference>
<sequence length="192" mass="21522">MSLNWCGMLEAFAELQKCTVEYHTLTHMGTQLDPFFTVHVKMICIDHPEKQAEATGAGITKNEAKTQAAQACMLKPLSPALLEMIKSNHNRGTPTSDSETRSRVEPRPGHNLARLLALCLEKKWPAPWYTYLYVQPTHICCGRVIILTHNGEIHICLRGYGTSKKAARRAAAERILQQTLLITQLIDLESVD</sequence>
<feature type="domain" description="DRBM" evidence="3">
    <location>
        <begin position="158"/>
        <end position="181"/>
    </location>
</feature>
<dbReference type="InterPro" id="IPR014720">
    <property type="entry name" value="dsRBD_dom"/>
</dbReference>
<dbReference type="InterPro" id="IPR051247">
    <property type="entry name" value="RLC_Component"/>
</dbReference>
<dbReference type="PANTHER" id="PTHR46205">
    <property type="entry name" value="LOQUACIOUS, ISOFORM B"/>
    <property type="match status" value="1"/>
</dbReference>
<evidence type="ECO:0000256" key="2">
    <source>
        <dbReference type="PROSITE-ProRule" id="PRU00266"/>
    </source>
</evidence>
<dbReference type="SUPFAM" id="SSF54768">
    <property type="entry name" value="dsRNA-binding domain-like"/>
    <property type="match status" value="2"/>
</dbReference>
<dbReference type="Proteomes" id="UP000327493">
    <property type="component" value="Unassembled WGS sequence"/>
</dbReference>
<dbReference type="GO" id="GO:0005634">
    <property type="term" value="C:nucleus"/>
    <property type="evidence" value="ECO:0007669"/>
    <property type="project" value="TreeGrafter"/>
</dbReference>
<evidence type="ECO:0000313" key="4">
    <source>
        <dbReference type="EMBL" id="KAA8578419.1"/>
    </source>
</evidence>
<keyword evidence="1 2" id="KW-0694">RNA-binding</keyword>
<name>A0A5J5CDJ9_9PERO</name>
<protein>
    <recommendedName>
        <fullName evidence="3">DRBM domain-containing protein</fullName>
    </recommendedName>
</protein>
<comment type="caution">
    <text evidence="4">The sequence shown here is derived from an EMBL/GenBank/DDBJ whole genome shotgun (WGS) entry which is preliminary data.</text>
</comment>
<evidence type="ECO:0000256" key="1">
    <source>
        <dbReference type="ARBA" id="ARBA00022884"/>
    </source>
</evidence>
<dbReference type="AlphaFoldDB" id="A0A5J5CDJ9"/>
<dbReference type="GO" id="GO:0016442">
    <property type="term" value="C:RISC complex"/>
    <property type="evidence" value="ECO:0007669"/>
    <property type="project" value="TreeGrafter"/>
</dbReference>
<dbReference type="EMBL" id="VOFY01000700">
    <property type="protein sequence ID" value="KAA8578419.1"/>
    <property type="molecule type" value="Genomic_DNA"/>
</dbReference>
<gene>
    <name evidence="4" type="ORF">FQN60_018709</name>
</gene>
<organism evidence="4 5">
    <name type="scientific">Etheostoma spectabile</name>
    <name type="common">orangethroat darter</name>
    <dbReference type="NCBI Taxonomy" id="54343"/>
    <lineage>
        <taxon>Eukaryota</taxon>
        <taxon>Metazoa</taxon>
        <taxon>Chordata</taxon>
        <taxon>Craniata</taxon>
        <taxon>Vertebrata</taxon>
        <taxon>Euteleostomi</taxon>
        <taxon>Actinopterygii</taxon>
        <taxon>Neopterygii</taxon>
        <taxon>Teleostei</taxon>
        <taxon>Neoteleostei</taxon>
        <taxon>Acanthomorphata</taxon>
        <taxon>Eupercaria</taxon>
        <taxon>Perciformes</taxon>
        <taxon>Percoidei</taxon>
        <taxon>Percidae</taxon>
        <taxon>Etheostomatinae</taxon>
        <taxon>Etheostoma</taxon>
    </lineage>
</organism>
<dbReference type="GO" id="GO:0070578">
    <property type="term" value="C:RISC-loading complex"/>
    <property type="evidence" value="ECO:0007669"/>
    <property type="project" value="TreeGrafter"/>
</dbReference>
<dbReference type="GO" id="GO:0070920">
    <property type="term" value="P:regulation of regulatory ncRNA processing"/>
    <property type="evidence" value="ECO:0007669"/>
    <property type="project" value="TreeGrafter"/>
</dbReference>
<proteinExistence type="predicted"/>
<dbReference type="Gene3D" id="3.30.160.20">
    <property type="match status" value="2"/>
</dbReference>
<reference evidence="4 5" key="1">
    <citation type="submission" date="2019-08" db="EMBL/GenBank/DDBJ databases">
        <title>A chromosome-level genome assembly, high-density linkage maps, and genome scans reveal the genomic architecture of hybrid incompatibilities underlying speciation via character displacement in darters (Percidae: Etheostominae).</title>
        <authorList>
            <person name="Moran R.L."/>
            <person name="Catchen J.M."/>
            <person name="Fuller R.C."/>
        </authorList>
    </citation>
    <scope>NUCLEOTIDE SEQUENCE [LARGE SCALE GENOMIC DNA]</scope>
    <source>
        <strain evidence="4">EspeVRDwgs_2016</strain>
        <tissue evidence="4">Muscle</tissue>
    </source>
</reference>
<dbReference type="GO" id="GO:0030422">
    <property type="term" value="P:siRNA processing"/>
    <property type="evidence" value="ECO:0007669"/>
    <property type="project" value="TreeGrafter"/>
</dbReference>
<dbReference type="GO" id="GO:0005737">
    <property type="term" value="C:cytoplasm"/>
    <property type="evidence" value="ECO:0007669"/>
    <property type="project" value="TreeGrafter"/>
</dbReference>
<evidence type="ECO:0000259" key="3">
    <source>
        <dbReference type="PROSITE" id="PS50137"/>
    </source>
</evidence>
<dbReference type="PANTHER" id="PTHR46205:SF3">
    <property type="entry name" value="LOQUACIOUS, ISOFORM B"/>
    <property type="match status" value="1"/>
</dbReference>
<evidence type="ECO:0000313" key="5">
    <source>
        <dbReference type="Proteomes" id="UP000327493"/>
    </source>
</evidence>
<keyword evidence="5" id="KW-1185">Reference proteome</keyword>
<feature type="domain" description="DRBM" evidence="3">
    <location>
        <begin position="4"/>
        <end position="70"/>
    </location>
</feature>
<dbReference type="GO" id="GO:0003725">
    <property type="term" value="F:double-stranded RNA binding"/>
    <property type="evidence" value="ECO:0007669"/>
    <property type="project" value="TreeGrafter"/>
</dbReference>